<name>A0A699XIS0_TANCI</name>
<protein>
    <submittedName>
        <fullName evidence="2">Uncharacterized protein</fullName>
    </submittedName>
</protein>
<gene>
    <name evidence="2" type="ORF">Tci_931052</name>
</gene>
<dbReference type="AlphaFoldDB" id="A0A699XIS0"/>
<feature type="compositionally biased region" description="Basic and acidic residues" evidence="1">
    <location>
        <begin position="73"/>
        <end position="82"/>
    </location>
</feature>
<evidence type="ECO:0000256" key="1">
    <source>
        <dbReference type="SAM" id="MobiDB-lite"/>
    </source>
</evidence>
<evidence type="ECO:0000313" key="2">
    <source>
        <dbReference type="EMBL" id="GFD59083.1"/>
    </source>
</evidence>
<proteinExistence type="predicted"/>
<feature type="non-terminal residue" evidence="2">
    <location>
        <position position="82"/>
    </location>
</feature>
<organism evidence="2">
    <name type="scientific">Tanacetum cinerariifolium</name>
    <name type="common">Dalmatian daisy</name>
    <name type="synonym">Chrysanthemum cinerariifolium</name>
    <dbReference type="NCBI Taxonomy" id="118510"/>
    <lineage>
        <taxon>Eukaryota</taxon>
        <taxon>Viridiplantae</taxon>
        <taxon>Streptophyta</taxon>
        <taxon>Embryophyta</taxon>
        <taxon>Tracheophyta</taxon>
        <taxon>Spermatophyta</taxon>
        <taxon>Magnoliopsida</taxon>
        <taxon>eudicotyledons</taxon>
        <taxon>Gunneridae</taxon>
        <taxon>Pentapetalae</taxon>
        <taxon>asterids</taxon>
        <taxon>campanulids</taxon>
        <taxon>Asterales</taxon>
        <taxon>Asteraceae</taxon>
        <taxon>Asteroideae</taxon>
        <taxon>Anthemideae</taxon>
        <taxon>Anthemidinae</taxon>
        <taxon>Tanacetum</taxon>
    </lineage>
</organism>
<reference evidence="2" key="1">
    <citation type="journal article" date="2019" name="Sci. Rep.">
        <title>Draft genome of Tanacetum cinerariifolium, the natural source of mosquito coil.</title>
        <authorList>
            <person name="Yamashiro T."/>
            <person name="Shiraishi A."/>
            <person name="Satake H."/>
            <person name="Nakayama K."/>
        </authorList>
    </citation>
    <scope>NUCLEOTIDE SEQUENCE</scope>
</reference>
<accession>A0A699XIS0</accession>
<sequence length="82" mass="9012">KTNREQALGPHVRQVARFTRITVANVVDVAWSAPRIDKVAVVTDKGTVHMFLMPASAFQWPPHRRGRPAGPARSKEDAAPTS</sequence>
<feature type="non-terminal residue" evidence="2">
    <location>
        <position position="1"/>
    </location>
</feature>
<feature type="region of interest" description="Disordered" evidence="1">
    <location>
        <begin position="59"/>
        <end position="82"/>
    </location>
</feature>
<comment type="caution">
    <text evidence="2">The sequence shown here is derived from an EMBL/GenBank/DDBJ whole genome shotgun (WGS) entry which is preliminary data.</text>
</comment>
<dbReference type="EMBL" id="BKCJ011860850">
    <property type="protein sequence ID" value="GFD59083.1"/>
    <property type="molecule type" value="Genomic_DNA"/>
</dbReference>